<evidence type="ECO:0000313" key="7">
    <source>
        <dbReference type="Proteomes" id="UP000002522"/>
    </source>
</evidence>
<proteinExistence type="predicted"/>
<dbReference type="EMBL" id="BA000026">
    <property type="protein sequence ID" value="BAC43963.1"/>
    <property type="molecule type" value="Genomic_DNA"/>
</dbReference>
<keyword evidence="2" id="KW-0238">DNA-binding</keyword>
<keyword evidence="1" id="KW-0805">Transcription regulation</keyword>
<dbReference type="InterPro" id="IPR036388">
    <property type="entry name" value="WH-like_DNA-bd_sf"/>
</dbReference>
<dbReference type="eggNOG" id="COG1737">
    <property type="taxonomic scope" value="Bacteria"/>
</dbReference>
<dbReference type="KEGG" id="mpe:MYPE1720"/>
<dbReference type="InParanoid" id="Q8EWN1"/>
<dbReference type="SUPFAM" id="SSF46689">
    <property type="entry name" value="Homeodomain-like"/>
    <property type="match status" value="1"/>
</dbReference>
<evidence type="ECO:0000256" key="2">
    <source>
        <dbReference type="ARBA" id="ARBA00023125"/>
    </source>
</evidence>
<dbReference type="PANTHER" id="PTHR30514">
    <property type="entry name" value="GLUCOKINASE"/>
    <property type="match status" value="1"/>
</dbReference>
<evidence type="ECO:0000256" key="1">
    <source>
        <dbReference type="ARBA" id="ARBA00023015"/>
    </source>
</evidence>
<dbReference type="Pfam" id="PF01418">
    <property type="entry name" value="HTH_6"/>
    <property type="match status" value="1"/>
</dbReference>
<dbReference type="RefSeq" id="WP_011076999.1">
    <property type="nucleotide sequence ID" value="NC_004432.1"/>
</dbReference>
<feature type="domain" description="SIS" evidence="5">
    <location>
        <begin position="121"/>
        <end position="259"/>
    </location>
</feature>
<dbReference type="InterPro" id="IPR001347">
    <property type="entry name" value="SIS_dom"/>
</dbReference>
<accession>Q8EWN1</accession>
<feature type="domain" description="HTH rpiR-type" evidence="4">
    <location>
        <begin position="3"/>
        <end position="79"/>
    </location>
</feature>
<dbReference type="SUPFAM" id="SSF53697">
    <property type="entry name" value="SIS domain"/>
    <property type="match status" value="1"/>
</dbReference>
<dbReference type="Gene3D" id="3.40.50.10490">
    <property type="entry name" value="Glucose-6-phosphate isomerase like protein, domain 1"/>
    <property type="match status" value="1"/>
</dbReference>
<dbReference type="GO" id="GO:0003700">
    <property type="term" value="F:DNA-binding transcription factor activity"/>
    <property type="evidence" value="ECO:0007669"/>
    <property type="project" value="InterPro"/>
</dbReference>
<evidence type="ECO:0000313" key="6">
    <source>
        <dbReference type="EMBL" id="BAC43963.1"/>
    </source>
</evidence>
<evidence type="ECO:0000256" key="3">
    <source>
        <dbReference type="ARBA" id="ARBA00023163"/>
    </source>
</evidence>
<dbReference type="HOGENOM" id="CLU_055769_5_0_14"/>
<evidence type="ECO:0000259" key="4">
    <source>
        <dbReference type="PROSITE" id="PS51071"/>
    </source>
</evidence>
<dbReference type="GO" id="GO:1901135">
    <property type="term" value="P:carbohydrate derivative metabolic process"/>
    <property type="evidence" value="ECO:0007669"/>
    <property type="project" value="InterPro"/>
</dbReference>
<dbReference type="GO" id="GO:0097367">
    <property type="term" value="F:carbohydrate derivative binding"/>
    <property type="evidence" value="ECO:0007669"/>
    <property type="project" value="InterPro"/>
</dbReference>
<dbReference type="PANTHER" id="PTHR30514:SF21">
    <property type="entry name" value="RPIR-FAMILY TRANSCRIPTIONAL REGULATOR"/>
    <property type="match status" value="1"/>
</dbReference>
<dbReference type="InterPro" id="IPR009057">
    <property type="entry name" value="Homeodomain-like_sf"/>
</dbReference>
<dbReference type="GO" id="GO:0003677">
    <property type="term" value="F:DNA binding"/>
    <property type="evidence" value="ECO:0007669"/>
    <property type="project" value="UniProtKB-KW"/>
</dbReference>
<reference evidence="6 7" key="1">
    <citation type="journal article" date="2002" name="Nucleic Acids Res.">
        <title>The complete genomic sequence of Mycoplasma penetrans, an intracellular bacterial pathogen in humans.</title>
        <authorList>
            <person name="Sasaki Y."/>
            <person name="Ishikawa J."/>
            <person name="Yamashita A."/>
            <person name="Oshima K."/>
            <person name="Kenri T."/>
            <person name="Furuya K."/>
            <person name="Yoshino C."/>
            <person name="Horino A."/>
            <person name="Shiba T."/>
            <person name="Sasaki T."/>
            <person name="Hattori M."/>
        </authorList>
    </citation>
    <scope>NUCLEOTIDE SEQUENCE [LARGE SCALE GENOMIC DNA]</scope>
    <source>
        <strain evidence="6 7">HF-2</strain>
    </source>
</reference>
<dbReference type="Gene3D" id="1.10.10.10">
    <property type="entry name" value="Winged helix-like DNA-binding domain superfamily/Winged helix DNA-binding domain"/>
    <property type="match status" value="1"/>
</dbReference>
<gene>
    <name evidence="6" type="ordered locus">MYPE1720</name>
</gene>
<dbReference type="InterPro" id="IPR035472">
    <property type="entry name" value="RpiR-like_SIS"/>
</dbReference>
<keyword evidence="3" id="KW-0804">Transcription</keyword>
<name>Q8EWN1_MALP2</name>
<dbReference type="InterPro" id="IPR047640">
    <property type="entry name" value="RpiR-like"/>
</dbReference>
<dbReference type="AlphaFoldDB" id="Q8EWN1"/>
<dbReference type="Proteomes" id="UP000002522">
    <property type="component" value="Chromosome"/>
</dbReference>
<sequence length="281" mass="32205">MTSKLTIFNIEKYQNLNEIEKDLLKKINENPIQFLDNNIIDISKSFYSSKSSISRLSQKIGFKHLSDMKLYISGKLAMQDLYNLDKEESNTESRIRNLRTYNIFAINETLSNINISDIKNICANIIKSRKVICYGLGSSFLAAQELSQNMLKLGINSISINDIHNLLLALSSADKSDLLVLFSKSGTNKEISYSIKVCNELNIDVLLITCNKEVANRVKYKIIMEDIWKDKRLIATSSKTCMLAISDLLYYELYYMTETADRNLEKANNLLNGWKEFSKIK</sequence>
<dbReference type="InterPro" id="IPR000281">
    <property type="entry name" value="HTH_RpiR"/>
</dbReference>
<dbReference type="STRING" id="272633.gene:10731271"/>
<dbReference type="PROSITE" id="PS51464">
    <property type="entry name" value="SIS"/>
    <property type="match status" value="1"/>
</dbReference>
<dbReference type="CDD" id="cd05013">
    <property type="entry name" value="SIS_RpiR"/>
    <property type="match status" value="1"/>
</dbReference>
<dbReference type="InterPro" id="IPR046348">
    <property type="entry name" value="SIS_dom_sf"/>
</dbReference>
<dbReference type="PROSITE" id="PS51071">
    <property type="entry name" value="HTH_RPIR"/>
    <property type="match status" value="1"/>
</dbReference>
<organism evidence="6 7">
    <name type="scientific">Malacoplasma penetrans (strain HF-2)</name>
    <name type="common">Mycoplasma penetrans</name>
    <dbReference type="NCBI Taxonomy" id="272633"/>
    <lineage>
        <taxon>Bacteria</taxon>
        <taxon>Bacillati</taxon>
        <taxon>Mycoplasmatota</taxon>
        <taxon>Mycoplasmoidales</taxon>
        <taxon>Mycoplasmoidaceae</taxon>
        <taxon>Malacoplasma</taxon>
    </lineage>
</organism>
<evidence type="ECO:0000259" key="5">
    <source>
        <dbReference type="PROSITE" id="PS51464"/>
    </source>
</evidence>
<protein>
    <submittedName>
        <fullName evidence="6">Transcriptional regulator</fullName>
    </submittedName>
</protein>
<keyword evidence="7" id="KW-1185">Reference proteome</keyword>
<dbReference type="Pfam" id="PF01380">
    <property type="entry name" value="SIS"/>
    <property type="match status" value="1"/>
</dbReference>